<keyword evidence="3" id="KW-1185">Reference proteome</keyword>
<sequence length="197" mass="20790">MRTFLHAGLLLTALIAPAAAEAATLSFQVRGPGGQPLPGAVVTVEVAGGAAAPVRGPYVMEQRDIQFQPHVLIVPVGASVSFPNRDRVRHHVYSFSRPKRLDLPLYGRDETHSVTFDQPGVVALGCNIHDAMSAFVFVTATPFVAQSGADGRVTLAQVPAGSATVRVWHPSIRARGNSMAQAFTVTAADLASTLTVR</sequence>
<feature type="chain" id="PRO_5045617951" evidence="1">
    <location>
        <begin position="23"/>
        <end position="197"/>
    </location>
</feature>
<organism evidence="2 3">
    <name type="scientific">Sphingomonas jejuensis</name>
    <dbReference type="NCBI Taxonomy" id="904715"/>
    <lineage>
        <taxon>Bacteria</taxon>
        <taxon>Pseudomonadati</taxon>
        <taxon>Pseudomonadota</taxon>
        <taxon>Alphaproteobacteria</taxon>
        <taxon>Sphingomonadales</taxon>
        <taxon>Sphingomonadaceae</taxon>
        <taxon>Sphingomonas</taxon>
    </lineage>
</organism>
<dbReference type="SUPFAM" id="SSF49452">
    <property type="entry name" value="Starch-binding domain-like"/>
    <property type="match status" value="1"/>
</dbReference>
<proteinExistence type="predicted"/>
<evidence type="ECO:0000313" key="2">
    <source>
        <dbReference type="EMBL" id="NJC35255.1"/>
    </source>
</evidence>
<evidence type="ECO:0000313" key="3">
    <source>
        <dbReference type="Proteomes" id="UP000734218"/>
    </source>
</evidence>
<dbReference type="EMBL" id="JAATJE010000002">
    <property type="protein sequence ID" value="NJC35255.1"/>
    <property type="molecule type" value="Genomic_DNA"/>
</dbReference>
<protein>
    <submittedName>
        <fullName evidence="2">Plastocyanin</fullName>
    </submittedName>
</protein>
<accession>A0ABX0XRJ7</accession>
<dbReference type="SUPFAM" id="SSF49503">
    <property type="entry name" value="Cupredoxins"/>
    <property type="match status" value="1"/>
</dbReference>
<dbReference type="Gene3D" id="2.60.40.420">
    <property type="entry name" value="Cupredoxins - blue copper proteins"/>
    <property type="match status" value="1"/>
</dbReference>
<dbReference type="RefSeq" id="WP_167956001.1">
    <property type="nucleotide sequence ID" value="NZ_JAATJE010000002.1"/>
</dbReference>
<comment type="caution">
    <text evidence="2">The sequence shown here is derived from an EMBL/GenBank/DDBJ whole genome shotgun (WGS) entry which is preliminary data.</text>
</comment>
<dbReference type="Proteomes" id="UP000734218">
    <property type="component" value="Unassembled WGS sequence"/>
</dbReference>
<dbReference type="InterPro" id="IPR013784">
    <property type="entry name" value="Carb-bd-like_fold"/>
</dbReference>
<reference evidence="2 3" key="1">
    <citation type="submission" date="2020-03" db="EMBL/GenBank/DDBJ databases">
        <title>Genomic Encyclopedia of Type Strains, Phase IV (KMG-IV): sequencing the most valuable type-strain genomes for metagenomic binning, comparative biology and taxonomic classification.</title>
        <authorList>
            <person name="Goeker M."/>
        </authorList>
    </citation>
    <scope>NUCLEOTIDE SEQUENCE [LARGE SCALE GENOMIC DNA]</scope>
    <source>
        <strain evidence="2 3">DSM 27651</strain>
    </source>
</reference>
<evidence type="ECO:0000256" key="1">
    <source>
        <dbReference type="SAM" id="SignalP"/>
    </source>
</evidence>
<gene>
    <name evidence="2" type="ORF">GGR88_002769</name>
</gene>
<feature type="signal peptide" evidence="1">
    <location>
        <begin position="1"/>
        <end position="22"/>
    </location>
</feature>
<dbReference type="InterPro" id="IPR008972">
    <property type="entry name" value="Cupredoxin"/>
</dbReference>
<name>A0ABX0XRJ7_9SPHN</name>
<keyword evidence="1" id="KW-0732">Signal</keyword>